<dbReference type="GeneID" id="28816732"/>
<name>A0A132B4I5_MOLSC</name>
<proteinExistence type="predicted"/>
<evidence type="ECO:0000313" key="1">
    <source>
        <dbReference type="EMBL" id="KUJ07306.1"/>
    </source>
</evidence>
<evidence type="ECO:0000313" key="2">
    <source>
        <dbReference type="Proteomes" id="UP000070700"/>
    </source>
</evidence>
<protein>
    <submittedName>
        <fullName evidence="1">Uncharacterized protein</fullName>
    </submittedName>
</protein>
<reference evidence="1 2" key="1">
    <citation type="submission" date="2015-10" db="EMBL/GenBank/DDBJ databases">
        <title>Full genome of DAOMC 229536 Phialocephala scopiformis, a fungal endophyte of spruce producing the potent anti-insectan compound rugulosin.</title>
        <authorList>
            <consortium name="DOE Joint Genome Institute"/>
            <person name="Walker A.K."/>
            <person name="Frasz S.L."/>
            <person name="Seifert K.A."/>
            <person name="Miller J.D."/>
            <person name="Mondo S.J."/>
            <person name="Labutti K."/>
            <person name="Lipzen A."/>
            <person name="Dockter R."/>
            <person name="Kennedy M."/>
            <person name="Grigoriev I.V."/>
            <person name="Spatafora J.W."/>
        </authorList>
    </citation>
    <scope>NUCLEOTIDE SEQUENCE [LARGE SCALE GENOMIC DNA]</scope>
    <source>
        <strain evidence="1 2">CBS 120377</strain>
    </source>
</reference>
<dbReference type="KEGG" id="psco:LY89DRAFT_362820"/>
<dbReference type="EMBL" id="KQ947440">
    <property type="protein sequence ID" value="KUJ07306.1"/>
    <property type="molecule type" value="Genomic_DNA"/>
</dbReference>
<dbReference type="InParanoid" id="A0A132B4I5"/>
<dbReference type="AlphaFoldDB" id="A0A132B4I5"/>
<dbReference type="RefSeq" id="XP_018061661.1">
    <property type="nucleotide sequence ID" value="XM_018207006.1"/>
</dbReference>
<gene>
    <name evidence="1" type="ORF">LY89DRAFT_362820</name>
</gene>
<dbReference type="Proteomes" id="UP000070700">
    <property type="component" value="Unassembled WGS sequence"/>
</dbReference>
<dbReference type="OrthoDB" id="5380548at2759"/>
<keyword evidence="2" id="KW-1185">Reference proteome</keyword>
<organism evidence="1 2">
    <name type="scientific">Mollisia scopiformis</name>
    <name type="common">Conifer needle endophyte fungus</name>
    <name type="synonym">Phialocephala scopiformis</name>
    <dbReference type="NCBI Taxonomy" id="149040"/>
    <lineage>
        <taxon>Eukaryota</taxon>
        <taxon>Fungi</taxon>
        <taxon>Dikarya</taxon>
        <taxon>Ascomycota</taxon>
        <taxon>Pezizomycotina</taxon>
        <taxon>Leotiomycetes</taxon>
        <taxon>Helotiales</taxon>
        <taxon>Mollisiaceae</taxon>
        <taxon>Mollisia</taxon>
    </lineage>
</organism>
<sequence length="88" mass="9995">MDTETLFDYSNLSRSSNDFLPTLTEVTFRPYSQHCCSFIVVVQEGCDGQGVSFRQVAKLIETIGYVGKIDDFTIKPLQRHSFLMTSFS</sequence>
<accession>A0A132B4I5</accession>